<proteinExistence type="predicted"/>
<organism evidence="1">
    <name type="scientific">Arundo donax</name>
    <name type="common">Giant reed</name>
    <name type="synonym">Donax arundinaceus</name>
    <dbReference type="NCBI Taxonomy" id="35708"/>
    <lineage>
        <taxon>Eukaryota</taxon>
        <taxon>Viridiplantae</taxon>
        <taxon>Streptophyta</taxon>
        <taxon>Embryophyta</taxon>
        <taxon>Tracheophyta</taxon>
        <taxon>Spermatophyta</taxon>
        <taxon>Magnoliopsida</taxon>
        <taxon>Liliopsida</taxon>
        <taxon>Poales</taxon>
        <taxon>Poaceae</taxon>
        <taxon>PACMAD clade</taxon>
        <taxon>Arundinoideae</taxon>
        <taxon>Arundineae</taxon>
        <taxon>Arundo</taxon>
    </lineage>
</organism>
<accession>A0A0A9FH89</accession>
<dbReference type="AlphaFoldDB" id="A0A0A9FH89"/>
<evidence type="ECO:0000313" key="1">
    <source>
        <dbReference type="EMBL" id="JAE11702.1"/>
    </source>
</evidence>
<sequence length="50" mass="5149">MMSSSFSPPATSRFAAAPTEMPLLSATSSASCSSAYSLAAAIWRSTSLFL</sequence>
<protein>
    <submittedName>
        <fullName evidence="1">Uncharacterized protein</fullName>
    </submittedName>
</protein>
<name>A0A0A9FH89_ARUDO</name>
<reference evidence="1" key="2">
    <citation type="journal article" date="2015" name="Data Brief">
        <title>Shoot transcriptome of the giant reed, Arundo donax.</title>
        <authorList>
            <person name="Barrero R.A."/>
            <person name="Guerrero F.D."/>
            <person name="Moolhuijzen P."/>
            <person name="Goolsby J.A."/>
            <person name="Tidwell J."/>
            <person name="Bellgard S.E."/>
            <person name="Bellgard M.I."/>
        </authorList>
    </citation>
    <scope>NUCLEOTIDE SEQUENCE</scope>
    <source>
        <tissue evidence="1">Shoot tissue taken approximately 20 cm above the soil surface</tissue>
    </source>
</reference>
<dbReference type="EMBL" id="GBRH01186194">
    <property type="protein sequence ID" value="JAE11702.1"/>
    <property type="molecule type" value="Transcribed_RNA"/>
</dbReference>
<reference evidence="1" key="1">
    <citation type="submission" date="2014-09" db="EMBL/GenBank/DDBJ databases">
        <authorList>
            <person name="Magalhaes I.L.F."/>
            <person name="Oliveira U."/>
            <person name="Santos F.R."/>
            <person name="Vidigal T.H.D.A."/>
            <person name="Brescovit A.D."/>
            <person name="Santos A.J."/>
        </authorList>
    </citation>
    <scope>NUCLEOTIDE SEQUENCE</scope>
    <source>
        <tissue evidence="1">Shoot tissue taken approximately 20 cm above the soil surface</tissue>
    </source>
</reference>